<accession>A0A8I0PHQ9</accession>
<name>A0A8I0PHQ9_9ACTN</name>
<comment type="caution">
    <text evidence="2">The sequence shown here is derived from an EMBL/GenBank/DDBJ whole genome shotgun (WGS) entry which is preliminary data.</text>
</comment>
<dbReference type="AlphaFoldDB" id="A0A8I0PHQ9"/>
<feature type="compositionally biased region" description="Polar residues" evidence="1">
    <location>
        <begin position="154"/>
        <end position="176"/>
    </location>
</feature>
<evidence type="ECO:0000256" key="1">
    <source>
        <dbReference type="SAM" id="MobiDB-lite"/>
    </source>
</evidence>
<feature type="compositionally biased region" description="Pro residues" evidence="1">
    <location>
        <begin position="200"/>
        <end position="209"/>
    </location>
</feature>
<protein>
    <submittedName>
        <fullName evidence="2">Uncharacterized protein</fullName>
    </submittedName>
</protein>
<proteinExistence type="predicted"/>
<sequence>MAALPVVDLGEFGGELPGQARVIEKGKRNVACPTSHRVARGGHAGHPMGEGDHALCLVAVELPGRDRPAEGVAVPGCRCSFPDHRPGCAHGRRRRPAAASRCGGGLRPVMHPEPSRPGQAGDLGLACGLGWGRTRRAPDARRARSPPPTDTPANVTSTAPTRSSRPRTINSDSPTLSAPPHGPTTAGRCSSCTPNASPGRRPPAPPARPSAPSRQSVLSTSSSTALTSSAARS</sequence>
<dbReference type="Proteomes" id="UP000629287">
    <property type="component" value="Unassembled WGS sequence"/>
</dbReference>
<keyword evidence="3" id="KW-1185">Reference proteome</keyword>
<feature type="region of interest" description="Disordered" evidence="1">
    <location>
        <begin position="84"/>
        <end position="233"/>
    </location>
</feature>
<reference evidence="2 3" key="1">
    <citation type="submission" date="2020-10" db="EMBL/GenBank/DDBJ databases">
        <title>Sequencing the genomes of 1000 actinobacteria strains.</title>
        <authorList>
            <person name="Klenk H.-P."/>
        </authorList>
    </citation>
    <scope>NUCLEOTIDE SEQUENCE [LARGE SCALE GENOMIC DNA]</scope>
    <source>
        <strain evidence="2 3">DSM 41803</strain>
    </source>
</reference>
<feature type="compositionally biased region" description="Low complexity" evidence="1">
    <location>
        <begin position="210"/>
        <end position="233"/>
    </location>
</feature>
<gene>
    <name evidence="2" type="ORF">H4687_008890</name>
</gene>
<evidence type="ECO:0000313" key="2">
    <source>
        <dbReference type="EMBL" id="MBE1602761.1"/>
    </source>
</evidence>
<organism evidence="2 3">
    <name type="scientific">Streptomyces stelliscabiei</name>
    <dbReference type="NCBI Taxonomy" id="146820"/>
    <lineage>
        <taxon>Bacteria</taxon>
        <taxon>Bacillati</taxon>
        <taxon>Actinomycetota</taxon>
        <taxon>Actinomycetes</taxon>
        <taxon>Kitasatosporales</taxon>
        <taxon>Streptomycetaceae</taxon>
        <taxon>Streptomyces</taxon>
    </lineage>
</organism>
<dbReference type="EMBL" id="JADBGF010000001">
    <property type="protein sequence ID" value="MBE1602761.1"/>
    <property type="molecule type" value="Genomic_DNA"/>
</dbReference>
<evidence type="ECO:0000313" key="3">
    <source>
        <dbReference type="Proteomes" id="UP000629287"/>
    </source>
</evidence>